<dbReference type="InterPro" id="IPR006379">
    <property type="entry name" value="HAD-SF_hydro_IIB"/>
</dbReference>
<organism evidence="1 2">
    <name type="scientific">Gracilibacillus boraciitolerans JCM 21714</name>
    <dbReference type="NCBI Taxonomy" id="1298598"/>
    <lineage>
        <taxon>Bacteria</taxon>
        <taxon>Bacillati</taxon>
        <taxon>Bacillota</taxon>
        <taxon>Bacilli</taxon>
        <taxon>Bacillales</taxon>
        <taxon>Bacillaceae</taxon>
        <taxon>Gracilibacillus</taxon>
    </lineage>
</organism>
<sequence length="285" mass="32796">MIFLPKAICLDMDGTLLNNQNRLTEQTVDKIQEIRKMGIRAFIVTGRSYNEIFDTAPKDLDLDGFVSSNGMITYVDNQKILEHYLPTDLVQKVILSARNHAIYYEVHPNDGERLALKQDQTYMNDMINGDKPDTVATSEWLERKAAVADDIAWTEKLPNQKYSKMYCFHIDPEVMKDWIGDLEEMKKETDFTTSSSSRNNVEIMVENVNKSTGIQALLNHFDIKPEETMAIGDSNNDIPMMQYVGYPVAMKNATPQIKALVKDETEYTNDKQGVYHYLNQFFQHK</sequence>
<dbReference type="RefSeq" id="WP_035722146.1">
    <property type="nucleotide sequence ID" value="NZ_BAVS01000003.1"/>
</dbReference>
<dbReference type="PANTHER" id="PTHR10000">
    <property type="entry name" value="PHOSPHOSERINE PHOSPHATASE"/>
    <property type="match status" value="1"/>
</dbReference>
<dbReference type="InterPro" id="IPR036412">
    <property type="entry name" value="HAD-like_sf"/>
</dbReference>
<gene>
    <name evidence="1" type="ORF">JCM21714_1184</name>
</gene>
<name>W4VGA7_9BACI</name>
<dbReference type="Proteomes" id="UP000019102">
    <property type="component" value="Unassembled WGS sequence"/>
</dbReference>
<dbReference type="NCBIfam" id="TIGR01484">
    <property type="entry name" value="HAD-SF-IIB"/>
    <property type="match status" value="1"/>
</dbReference>
<dbReference type="InterPro" id="IPR000150">
    <property type="entry name" value="Cof"/>
</dbReference>
<dbReference type="SUPFAM" id="SSF56784">
    <property type="entry name" value="HAD-like"/>
    <property type="match status" value="1"/>
</dbReference>
<dbReference type="SFLD" id="SFLDS00003">
    <property type="entry name" value="Haloacid_Dehalogenase"/>
    <property type="match status" value="1"/>
</dbReference>
<evidence type="ECO:0000313" key="2">
    <source>
        <dbReference type="Proteomes" id="UP000019102"/>
    </source>
</evidence>
<dbReference type="NCBIfam" id="TIGR00099">
    <property type="entry name" value="Cof-subfamily"/>
    <property type="match status" value="1"/>
</dbReference>
<keyword evidence="1" id="KW-0378">Hydrolase</keyword>
<dbReference type="STRING" id="1298598.JCM21714_1184"/>
<dbReference type="GO" id="GO:0016791">
    <property type="term" value="F:phosphatase activity"/>
    <property type="evidence" value="ECO:0007669"/>
    <property type="project" value="UniProtKB-ARBA"/>
</dbReference>
<dbReference type="SFLD" id="SFLDG01140">
    <property type="entry name" value="C2.B:_Phosphomannomutase_and_P"/>
    <property type="match status" value="1"/>
</dbReference>
<proteinExistence type="predicted"/>
<dbReference type="GO" id="GO:0000287">
    <property type="term" value="F:magnesium ion binding"/>
    <property type="evidence" value="ECO:0007669"/>
    <property type="project" value="TreeGrafter"/>
</dbReference>
<dbReference type="Gene3D" id="3.40.50.1000">
    <property type="entry name" value="HAD superfamily/HAD-like"/>
    <property type="match status" value="1"/>
</dbReference>
<dbReference type="eggNOG" id="COG0561">
    <property type="taxonomic scope" value="Bacteria"/>
</dbReference>
<protein>
    <submittedName>
        <fullName evidence="1">Hydrolase</fullName>
    </submittedName>
</protein>
<dbReference type="OrthoDB" id="9810101at2"/>
<dbReference type="InterPro" id="IPR023214">
    <property type="entry name" value="HAD_sf"/>
</dbReference>
<comment type="caution">
    <text evidence="1">The sequence shown here is derived from an EMBL/GenBank/DDBJ whole genome shotgun (WGS) entry which is preliminary data.</text>
</comment>
<reference evidence="1 2" key="1">
    <citation type="journal article" date="2014" name="Genome Announc.">
        <title>Draft Genome Sequence of the Boron-Tolerant and Moderately Halotolerant Bacterium Gracilibacillus boraciitolerans JCM 21714T.</title>
        <authorList>
            <person name="Ahmed I."/>
            <person name="Oshima K."/>
            <person name="Suda W."/>
            <person name="Kitamura K."/>
            <person name="Iida T."/>
            <person name="Ohmori Y."/>
            <person name="Fujiwara T."/>
            <person name="Hattori M."/>
            <person name="Ohkuma M."/>
        </authorList>
    </citation>
    <scope>NUCLEOTIDE SEQUENCE [LARGE SCALE GENOMIC DNA]</scope>
    <source>
        <strain evidence="1 2">JCM 21714</strain>
    </source>
</reference>
<keyword evidence="2" id="KW-1185">Reference proteome</keyword>
<accession>W4VGA7</accession>
<dbReference type="Pfam" id="PF08282">
    <property type="entry name" value="Hydrolase_3"/>
    <property type="match status" value="1"/>
</dbReference>
<dbReference type="PROSITE" id="PS01229">
    <property type="entry name" value="COF_2"/>
    <property type="match status" value="1"/>
</dbReference>
<dbReference type="PROSITE" id="PS01228">
    <property type="entry name" value="COF_1"/>
    <property type="match status" value="1"/>
</dbReference>
<dbReference type="GO" id="GO:0005829">
    <property type="term" value="C:cytosol"/>
    <property type="evidence" value="ECO:0007669"/>
    <property type="project" value="TreeGrafter"/>
</dbReference>
<evidence type="ECO:0000313" key="1">
    <source>
        <dbReference type="EMBL" id="GAE92201.1"/>
    </source>
</evidence>
<dbReference type="PANTHER" id="PTHR10000:SF55">
    <property type="entry name" value="5-AMINO-6-(5-PHOSPHO-D-RIBITYLAMINO)URACIL PHOSPHATASE YCSE"/>
    <property type="match status" value="1"/>
</dbReference>
<dbReference type="Gene3D" id="3.30.1240.10">
    <property type="match status" value="1"/>
</dbReference>
<dbReference type="AlphaFoldDB" id="W4VGA7"/>
<dbReference type="EMBL" id="BAVS01000003">
    <property type="protein sequence ID" value="GAE92201.1"/>
    <property type="molecule type" value="Genomic_DNA"/>
</dbReference>